<dbReference type="PANTHER" id="PTHR33048">
    <property type="entry name" value="PTH11-LIKE INTEGRAL MEMBRANE PROTEIN (AFU_ORTHOLOGUE AFUA_5G11245)"/>
    <property type="match status" value="1"/>
</dbReference>
<feature type="signal peptide" evidence="7">
    <location>
        <begin position="1"/>
        <end position="24"/>
    </location>
</feature>
<evidence type="ECO:0000256" key="5">
    <source>
        <dbReference type="ARBA" id="ARBA00038359"/>
    </source>
</evidence>
<comment type="similarity">
    <text evidence="5">Belongs to the SAT4 family.</text>
</comment>
<feature type="transmembrane region" description="Helical" evidence="6">
    <location>
        <begin position="138"/>
        <end position="159"/>
    </location>
</feature>
<keyword evidence="4 6" id="KW-0472">Membrane</keyword>
<reference evidence="9" key="1">
    <citation type="submission" date="2021-07" db="EMBL/GenBank/DDBJ databases">
        <authorList>
            <person name="Branca A.L. A."/>
        </authorList>
    </citation>
    <scope>NUCLEOTIDE SEQUENCE</scope>
</reference>
<dbReference type="Pfam" id="PF20684">
    <property type="entry name" value="Fung_rhodopsin"/>
    <property type="match status" value="1"/>
</dbReference>
<feature type="transmembrane region" description="Helical" evidence="6">
    <location>
        <begin position="301"/>
        <end position="323"/>
    </location>
</feature>
<evidence type="ECO:0000259" key="8">
    <source>
        <dbReference type="Pfam" id="PF20684"/>
    </source>
</evidence>
<dbReference type="Proteomes" id="UP001152592">
    <property type="component" value="Unassembled WGS sequence"/>
</dbReference>
<protein>
    <recommendedName>
        <fullName evidence="8">Rhodopsin domain-containing protein</fullName>
    </recommendedName>
</protein>
<feature type="domain" description="Rhodopsin" evidence="8">
    <location>
        <begin position="122"/>
        <end position="366"/>
    </location>
</feature>
<comment type="caution">
    <text evidence="9">The sequence shown here is derived from an EMBL/GenBank/DDBJ whole genome shotgun (WGS) entry which is preliminary data.</text>
</comment>
<evidence type="ECO:0000256" key="3">
    <source>
        <dbReference type="ARBA" id="ARBA00022989"/>
    </source>
</evidence>
<feature type="transmembrane region" description="Helical" evidence="6">
    <location>
        <begin position="105"/>
        <end position="126"/>
    </location>
</feature>
<feature type="chain" id="PRO_5040788379" description="Rhodopsin domain-containing protein" evidence="7">
    <location>
        <begin position="25"/>
        <end position="459"/>
    </location>
</feature>
<keyword evidence="7" id="KW-0732">Signal</keyword>
<keyword evidence="3 6" id="KW-1133">Transmembrane helix</keyword>
<evidence type="ECO:0000313" key="10">
    <source>
        <dbReference type="Proteomes" id="UP001152592"/>
    </source>
</evidence>
<evidence type="ECO:0000256" key="2">
    <source>
        <dbReference type="ARBA" id="ARBA00022692"/>
    </source>
</evidence>
<dbReference type="InterPro" id="IPR049326">
    <property type="entry name" value="Rhodopsin_dom_fungi"/>
</dbReference>
<evidence type="ECO:0000256" key="1">
    <source>
        <dbReference type="ARBA" id="ARBA00004141"/>
    </source>
</evidence>
<feature type="transmembrane region" description="Helical" evidence="6">
    <location>
        <begin position="268"/>
        <end position="289"/>
    </location>
</feature>
<feature type="transmembrane region" description="Helical" evidence="6">
    <location>
        <begin position="179"/>
        <end position="207"/>
    </location>
</feature>
<dbReference type="InterPro" id="IPR052337">
    <property type="entry name" value="SAT4-like"/>
</dbReference>
<proteinExistence type="inferred from homology"/>
<evidence type="ECO:0000256" key="7">
    <source>
        <dbReference type="SAM" id="SignalP"/>
    </source>
</evidence>
<evidence type="ECO:0000256" key="4">
    <source>
        <dbReference type="ARBA" id="ARBA00023136"/>
    </source>
</evidence>
<comment type="subcellular location">
    <subcellularLocation>
        <location evidence="1">Membrane</location>
        <topology evidence="1">Multi-pass membrane protein</topology>
    </subcellularLocation>
</comment>
<dbReference type="AlphaFoldDB" id="A0A9W4J3B8"/>
<evidence type="ECO:0000256" key="6">
    <source>
        <dbReference type="SAM" id="Phobius"/>
    </source>
</evidence>
<name>A0A9W4J3B8_9EURO</name>
<feature type="transmembrane region" description="Helical" evidence="6">
    <location>
        <begin position="75"/>
        <end position="93"/>
    </location>
</feature>
<evidence type="ECO:0000313" key="9">
    <source>
        <dbReference type="EMBL" id="CAG8369777.1"/>
    </source>
</evidence>
<sequence length="459" mass="50870">MNQSERSFLLCLVVSLCVYRLSWPSFRESAKGLSYLGFSSGICPSSDAAFFVIFHPYNARPGCVVFLVVSQHPTINGEIYALSSFIIMGLGWVPGDREPYGGNALVGAAIGISVVLILFVAARFCTRFMQRVKIGLDDYLILLALAASLAKCAIYIYLAKVVGVGYHITQLAQTSENLIFLRKCIFVLEILDYPLSVTPAKLALLLFYTRIFTFRKFRIGAYVVGSLVLGLGIAALFATFFQCQPFAFIWDRAIPVGKCVWRLQIYRILSPINVVTGLLIIILPIPAIWKLHAPRGQKLALTGVFLLGGLGTVASILSMAIFFAEKQVAMDDPTLGFSVELGILVVLESGIIIVAACLMSIWPLITKMIPRRLQALCSRMPRENHHQHWFRNNCPNTKNDGRIERHREIRLIGEEAWNSSQSSPCSLADLEDQRLSILVDDTVENCGGDGKQFHTKSTL</sequence>
<dbReference type="OrthoDB" id="3365682at2759"/>
<feature type="transmembrane region" description="Helical" evidence="6">
    <location>
        <begin position="219"/>
        <end position="241"/>
    </location>
</feature>
<accession>A0A9W4J3B8</accession>
<dbReference type="EMBL" id="CAJVPD010000222">
    <property type="protein sequence ID" value="CAG8369777.1"/>
    <property type="molecule type" value="Genomic_DNA"/>
</dbReference>
<dbReference type="PANTHER" id="PTHR33048:SF47">
    <property type="entry name" value="INTEGRAL MEMBRANE PROTEIN-RELATED"/>
    <property type="match status" value="1"/>
</dbReference>
<organism evidence="9 10">
    <name type="scientific">Penicillium salamii</name>
    <dbReference type="NCBI Taxonomy" id="1612424"/>
    <lineage>
        <taxon>Eukaryota</taxon>
        <taxon>Fungi</taxon>
        <taxon>Dikarya</taxon>
        <taxon>Ascomycota</taxon>
        <taxon>Pezizomycotina</taxon>
        <taxon>Eurotiomycetes</taxon>
        <taxon>Eurotiomycetidae</taxon>
        <taxon>Eurotiales</taxon>
        <taxon>Aspergillaceae</taxon>
        <taxon>Penicillium</taxon>
    </lineage>
</organism>
<feature type="transmembrane region" description="Helical" evidence="6">
    <location>
        <begin position="343"/>
        <end position="365"/>
    </location>
</feature>
<keyword evidence="2 6" id="KW-0812">Transmembrane</keyword>
<dbReference type="GO" id="GO:0016020">
    <property type="term" value="C:membrane"/>
    <property type="evidence" value="ECO:0007669"/>
    <property type="project" value="UniProtKB-SubCell"/>
</dbReference>
<gene>
    <name evidence="9" type="ORF">PSALAMII_LOCUS4518</name>
</gene>